<dbReference type="Pfam" id="PF04079">
    <property type="entry name" value="SMC_ScpB"/>
    <property type="match status" value="1"/>
</dbReference>
<dbReference type="AlphaFoldDB" id="A0A841K7I9"/>
<evidence type="ECO:0000256" key="3">
    <source>
        <dbReference type="ARBA" id="ARBA00022829"/>
    </source>
</evidence>
<evidence type="ECO:0000256" key="1">
    <source>
        <dbReference type="ARBA" id="ARBA00022490"/>
    </source>
</evidence>
<dbReference type="InterPro" id="IPR036390">
    <property type="entry name" value="WH_DNA-bd_sf"/>
</dbReference>
<dbReference type="Gene3D" id="1.10.10.10">
    <property type="entry name" value="Winged helix-like DNA-binding domain superfamily/Winged helix DNA-binding domain"/>
    <property type="match status" value="2"/>
</dbReference>
<reference evidence="6 7" key="1">
    <citation type="submission" date="2020-08" db="EMBL/GenBank/DDBJ databases">
        <title>Genomic Encyclopedia of Type Strains, Phase IV (KMG-IV): sequencing the most valuable type-strain genomes for metagenomic binning, comparative biology and taxonomic classification.</title>
        <authorList>
            <person name="Goeker M."/>
        </authorList>
    </citation>
    <scope>NUCLEOTIDE SEQUENCE [LARGE SCALE GENOMIC DNA]</scope>
    <source>
        <strain evidence="6 7">DSM 101465</strain>
    </source>
</reference>
<dbReference type="InterPro" id="IPR005234">
    <property type="entry name" value="ScpB_csome_segregation"/>
</dbReference>
<keyword evidence="2" id="KW-0132">Cell division</keyword>
<dbReference type="RefSeq" id="WP_183335122.1">
    <property type="nucleotide sequence ID" value="NZ_BMHX01000005.1"/>
</dbReference>
<dbReference type="PIRSF" id="PIRSF019345">
    <property type="entry name" value="ScpB"/>
    <property type="match status" value="1"/>
</dbReference>
<dbReference type="EMBL" id="JACHEH010000005">
    <property type="protein sequence ID" value="MBB6168798.1"/>
    <property type="molecule type" value="Genomic_DNA"/>
</dbReference>
<keyword evidence="7" id="KW-1185">Reference proteome</keyword>
<name>A0A841K7I9_9HYPH</name>
<dbReference type="Proteomes" id="UP000588017">
    <property type="component" value="Unassembled WGS sequence"/>
</dbReference>
<keyword evidence="1" id="KW-0963">Cytoplasm</keyword>
<dbReference type="GO" id="GO:0051301">
    <property type="term" value="P:cell division"/>
    <property type="evidence" value="ECO:0007669"/>
    <property type="project" value="UniProtKB-KW"/>
</dbReference>
<gene>
    <name evidence="6" type="ORF">HNQ73_002435</name>
</gene>
<dbReference type="PANTHER" id="PTHR34298">
    <property type="entry name" value="SEGREGATION AND CONDENSATION PROTEIN B"/>
    <property type="match status" value="1"/>
</dbReference>
<feature type="region of interest" description="Disordered" evidence="5">
    <location>
        <begin position="200"/>
        <end position="231"/>
    </location>
</feature>
<evidence type="ECO:0000313" key="7">
    <source>
        <dbReference type="Proteomes" id="UP000588017"/>
    </source>
</evidence>
<sequence length="231" mass="25252">MTGRRANEDTFDRELAGLSPERRWREWMGRVEAVLFAAAEPVPREVLSRVVGRDCDVELVIDDIRTELAGRPYDIVAVAGGWQMRTRRAYGAAVRAARGQGERGEQLSSSEMLALVAIAYFQPITRSELSAFFGREVSRDLVARLRAAGLVAAGPRSPQPGAPYTYVTTPAFLARFGFTSLRELLDIEQLEEAGLLDKDKLLAGGWGPPAGEGDDEAGDDPDSGEEELDEL</sequence>
<feature type="compositionally biased region" description="Acidic residues" evidence="5">
    <location>
        <begin position="212"/>
        <end position="231"/>
    </location>
</feature>
<evidence type="ECO:0000256" key="4">
    <source>
        <dbReference type="ARBA" id="ARBA00023306"/>
    </source>
</evidence>
<organism evidence="6 7">
    <name type="scientific">Chelatococcus composti</name>
    <dbReference type="NCBI Taxonomy" id="1743235"/>
    <lineage>
        <taxon>Bacteria</taxon>
        <taxon>Pseudomonadati</taxon>
        <taxon>Pseudomonadota</taxon>
        <taxon>Alphaproteobacteria</taxon>
        <taxon>Hyphomicrobiales</taxon>
        <taxon>Chelatococcaceae</taxon>
        <taxon>Chelatococcus</taxon>
    </lineage>
</organism>
<dbReference type="PANTHER" id="PTHR34298:SF2">
    <property type="entry name" value="SEGREGATION AND CONDENSATION PROTEIN B"/>
    <property type="match status" value="1"/>
</dbReference>
<dbReference type="InterPro" id="IPR036388">
    <property type="entry name" value="WH-like_DNA-bd_sf"/>
</dbReference>
<evidence type="ECO:0000256" key="5">
    <source>
        <dbReference type="SAM" id="MobiDB-lite"/>
    </source>
</evidence>
<keyword evidence="4" id="KW-0131">Cell cycle</keyword>
<proteinExistence type="predicted"/>
<protein>
    <submittedName>
        <fullName evidence="6">Segregation and condensation protein B</fullName>
    </submittedName>
</protein>
<comment type="caution">
    <text evidence="6">The sequence shown here is derived from an EMBL/GenBank/DDBJ whole genome shotgun (WGS) entry which is preliminary data.</text>
</comment>
<evidence type="ECO:0000256" key="2">
    <source>
        <dbReference type="ARBA" id="ARBA00022618"/>
    </source>
</evidence>
<accession>A0A841K7I9</accession>
<dbReference type="SUPFAM" id="SSF46785">
    <property type="entry name" value="Winged helix' DNA-binding domain"/>
    <property type="match status" value="2"/>
</dbReference>
<evidence type="ECO:0000313" key="6">
    <source>
        <dbReference type="EMBL" id="MBB6168798.1"/>
    </source>
</evidence>
<keyword evidence="3" id="KW-0159">Chromosome partition</keyword>
<dbReference type="GO" id="GO:0051304">
    <property type="term" value="P:chromosome separation"/>
    <property type="evidence" value="ECO:0007669"/>
    <property type="project" value="InterPro"/>
</dbReference>